<evidence type="ECO:0000313" key="3">
    <source>
        <dbReference type="Proteomes" id="UP000193409"/>
    </source>
</evidence>
<dbReference type="InterPro" id="IPR001853">
    <property type="entry name" value="DSBA-like_thioredoxin_dom"/>
</dbReference>
<dbReference type="EMBL" id="FWFQ01000013">
    <property type="protein sequence ID" value="SLN41887.1"/>
    <property type="molecule type" value="Genomic_DNA"/>
</dbReference>
<proteinExistence type="predicted"/>
<protein>
    <submittedName>
        <fullName evidence="2">DSBA-like thioredoxin domain protein</fullName>
    </submittedName>
</protein>
<dbReference type="RefSeq" id="WP_085868630.1">
    <property type="nucleotide sequence ID" value="NZ_FWFQ01000013.1"/>
</dbReference>
<keyword evidence="3" id="KW-1185">Reference proteome</keyword>
<dbReference type="PANTHER" id="PTHR13887:SF41">
    <property type="entry name" value="THIOREDOXIN SUPERFAMILY PROTEIN"/>
    <property type="match status" value="1"/>
</dbReference>
<dbReference type="PANTHER" id="PTHR13887">
    <property type="entry name" value="GLUTATHIONE S-TRANSFERASE KAPPA"/>
    <property type="match status" value="1"/>
</dbReference>
<dbReference type="AlphaFoldDB" id="A0A1Y5SIZ2"/>
<dbReference type="Pfam" id="PF01323">
    <property type="entry name" value="DSBA"/>
    <property type="match status" value="1"/>
</dbReference>
<dbReference type="GO" id="GO:0016491">
    <property type="term" value="F:oxidoreductase activity"/>
    <property type="evidence" value="ECO:0007669"/>
    <property type="project" value="InterPro"/>
</dbReference>
<dbReference type="InterPro" id="IPR036249">
    <property type="entry name" value="Thioredoxin-like_sf"/>
</dbReference>
<accession>A0A1Y5SIZ2</accession>
<dbReference type="OrthoDB" id="9799122at2"/>
<evidence type="ECO:0000313" key="2">
    <source>
        <dbReference type="EMBL" id="SLN41887.1"/>
    </source>
</evidence>
<sequence length="215" mass="23698">MTQPIRVDIVSDVVCPWCVVGYRQLAKAAEETGIPLEVQWHPFELNPQMPDEGQNLREHIMEKYGSTAAQSQAARDRLTELGAGLGFTFAFTDDMRMVNTFRAHQLIHWAAAQGKGHAMKQALFTAYFTHRADLNDVAVLAAEAGKLGLDAAAARAVIESGELADEVREAERFWTQQGITGVPAMVFQRRHLVTGAQGEETYARILRHLAEAPAA</sequence>
<dbReference type="SUPFAM" id="SSF52833">
    <property type="entry name" value="Thioredoxin-like"/>
    <property type="match status" value="1"/>
</dbReference>
<organism evidence="2 3">
    <name type="scientific">Pseudoruegeria aquimaris</name>
    <dbReference type="NCBI Taxonomy" id="393663"/>
    <lineage>
        <taxon>Bacteria</taxon>
        <taxon>Pseudomonadati</taxon>
        <taxon>Pseudomonadota</taxon>
        <taxon>Alphaproteobacteria</taxon>
        <taxon>Rhodobacterales</taxon>
        <taxon>Roseobacteraceae</taxon>
        <taxon>Pseudoruegeria</taxon>
    </lineage>
</organism>
<evidence type="ECO:0000259" key="1">
    <source>
        <dbReference type="Pfam" id="PF01323"/>
    </source>
</evidence>
<dbReference type="CDD" id="cd03024">
    <property type="entry name" value="DsbA_FrnE"/>
    <property type="match status" value="1"/>
</dbReference>
<dbReference type="Proteomes" id="UP000193409">
    <property type="component" value="Unassembled WGS sequence"/>
</dbReference>
<dbReference type="Gene3D" id="3.40.30.10">
    <property type="entry name" value="Glutaredoxin"/>
    <property type="match status" value="1"/>
</dbReference>
<name>A0A1Y5SIZ2_9RHOB</name>
<feature type="domain" description="DSBA-like thioredoxin" evidence="1">
    <location>
        <begin position="7"/>
        <end position="206"/>
    </location>
</feature>
<reference evidence="2 3" key="1">
    <citation type="submission" date="2017-03" db="EMBL/GenBank/DDBJ databases">
        <authorList>
            <person name="Afonso C.L."/>
            <person name="Miller P.J."/>
            <person name="Scott M.A."/>
            <person name="Spackman E."/>
            <person name="Goraichik I."/>
            <person name="Dimitrov K.M."/>
            <person name="Suarez D.L."/>
            <person name="Swayne D.E."/>
        </authorList>
    </citation>
    <scope>NUCLEOTIDE SEQUENCE [LARGE SCALE GENOMIC DNA]</scope>
    <source>
        <strain evidence="2 3">CECT 7680</strain>
    </source>
</reference>
<gene>
    <name evidence="2" type="ORF">PSA7680_02075</name>
</gene>